<feature type="compositionally biased region" description="Basic and acidic residues" evidence="1">
    <location>
        <begin position="178"/>
        <end position="202"/>
    </location>
</feature>
<accession>A0A0L0G7T9</accession>
<proteinExistence type="predicted"/>
<dbReference type="EMBL" id="KQ241722">
    <property type="protein sequence ID" value="KNC85077.1"/>
    <property type="molecule type" value="Genomic_DNA"/>
</dbReference>
<dbReference type="GeneID" id="25903241"/>
<sequence>MDDYARAVAWWSAMTGVPPTVLMCDATENLFNTVRSCTHALPSREIVEHHMMDMFSTVSNSISADMQLAHASLGALPFCHTIVQASPFYQSACYVSMHWTLVTHSIAWQGGAQSVAQMDHNLLLKNATGLPMHEVCISKTCTTDPTQAAPGKPQPCSFVCMAHRLRMCVSQSLLNSQAHRDPHTDPNTHLHTNPDAHLHTNPDAHLQTNPNAHTDTHNTSAAALPHIEGGQSKPTPCHVADALGSFCEQLEWFIRPPDTVRIKVHAHMLQKCLQSTGMRIEPLNICTDEDIPVHIDVDDPDDDQSLLRTWGRIVHLIQRDLAVGVVNQALLRHIWTYKVLLDMYYDSVHQFWSACETAENTLTHENAHELILSPQTLYKLPWGAGDVDRYQLIWKSYLKRKSTPPQTVSQLLKTVENKDKYQLKEDFASAAAVRFMRWSELADITGVIDLWNGLADAMTDPALTLTGAYTKLCTLYMDVGTTTIQTRTVDSDECLRRTDTGLDTNTDMMAPVVVSKRYDELQPGAREIYNRIRSHISMAFFRSHWFPEAAQIALYLDPMSHATRLLKMLSKLIHEQEQAISDGSGTAAEDASRHADARADTFYMDVEDTVNRKGRLLKMKQFSAQLDDLEAQTCAQINAQQPQPPRLKTFMDEGDGDLHHTPTCEDIRQRRSAMEMHSEQMVKMELTSYVNAACMIQDSNTNGMDWWKLHSLTNPGPVALARMYLGLRPTVGQVSVYSIDGVADGSGGVGVGGSDTYAEIAFTIRANQDKVLVRAS</sequence>
<dbReference type="AlphaFoldDB" id="A0A0L0G7T9"/>
<feature type="region of interest" description="Disordered" evidence="1">
    <location>
        <begin position="177"/>
        <end position="217"/>
    </location>
</feature>
<evidence type="ECO:0000313" key="2">
    <source>
        <dbReference type="EMBL" id="KNC85077.1"/>
    </source>
</evidence>
<feature type="non-terminal residue" evidence="2">
    <location>
        <position position="1"/>
    </location>
</feature>
<dbReference type="Proteomes" id="UP000054560">
    <property type="component" value="Unassembled WGS sequence"/>
</dbReference>
<evidence type="ECO:0000313" key="3">
    <source>
        <dbReference type="Proteomes" id="UP000054560"/>
    </source>
</evidence>
<reference evidence="2 3" key="1">
    <citation type="submission" date="2011-02" db="EMBL/GenBank/DDBJ databases">
        <title>The Genome Sequence of Sphaeroforma arctica JP610.</title>
        <authorList>
            <consortium name="The Broad Institute Genome Sequencing Platform"/>
            <person name="Russ C."/>
            <person name="Cuomo C."/>
            <person name="Young S.K."/>
            <person name="Zeng Q."/>
            <person name="Gargeya S."/>
            <person name="Alvarado L."/>
            <person name="Berlin A."/>
            <person name="Chapman S.B."/>
            <person name="Chen Z."/>
            <person name="Freedman E."/>
            <person name="Gellesch M."/>
            <person name="Goldberg J."/>
            <person name="Griggs A."/>
            <person name="Gujja S."/>
            <person name="Heilman E."/>
            <person name="Heiman D."/>
            <person name="Howarth C."/>
            <person name="Mehta T."/>
            <person name="Neiman D."/>
            <person name="Pearson M."/>
            <person name="Roberts A."/>
            <person name="Saif S."/>
            <person name="Shea T."/>
            <person name="Shenoy N."/>
            <person name="Sisk P."/>
            <person name="Stolte C."/>
            <person name="Sykes S."/>
            <person name="White J."/>
            <person name="Yandava C."/>
            <person name="Burger G."/>
            <person name="Gray M.W."/>
            <person name="Holland P.W.H."/>
            <person name="King N."/>
            <person name="Lang F.B.F."/>
            <person name="Roger A.J."/>
            <person name="Ruiz-Trillo I."/>
            <person name="Haas B."/>
            <person name="Nusbaum C."/>
            <person name="Birren B."/>
        </authorList>
    </citation>
    <scope>NUCLEOTIDE SEQUENCE [LARGE SCALE GENOMIC DNA]</scope>
    <source>
        <strain evidence="2 3">JP610</strain>
    </source>
</reference>
<evidence type="ECO:0000256" key="1">
    <source>
        <dbReference type="SAM" id="MobiDB-lite"/>
    </source>
</evidence>
<dbReference type="RefSeq" id="XP_014158979.1">
    <property type="nucleotide sequence ID" value="XM_014303504.1"/>
</dbReference>
<keyword evidence="3" id="KW-1185">Reference proteome</keyword>
<organism evidence="2 3">
    <name type="scientific">Sphaeroforma arctica JP610</name>
    <dbReference type="NCBI Taxonomy" id="667725"/>
    <lineage>
        <taxon>Eukaryota</taxon>
        <taxon>Ichthyosporea</taxon>
        <taxon>Ichthyophonida</taxon>
        <taxon>Sphaeroforma</taxon>
    </lineage>
</organism>
<feature type="compositionally biased region" description="Polar residues" evidence="1">
    <location>
        <begin position="206"/>
        <end position="217"/>
    </location>
</feature>
<protein>
    <submittedName>
        <fullName evidence="2">Uncharacterized protein</fullName>
    </submittedName>
</protein>
<gene>
    <name evidence="2" type="ORF">SARC_02737</name>
</gene>
<name>A0A0L0G7T9_9EUKA</name>